<evidence type="ECO:0000259" key="4">
    <source>
        <dbReference type="PROSITE" id="PS51841"/>
    </source>
</evidence>
<evidence type="ECO:0000256" key="2">
    <source>
        <dbReference type="SAM" id="Phobius"/>
    </source>
</evidence>
<gene>
    <name evidence="5" type="ORF">SAMEA4535761_02066</name>
</gene>
<feature type="region of interest" description="Disordered" evidence="1">
    <location>
        <begin position="181"/>
        <end position="217"/>
    </location>
</feature>
<accession>A0A240AGU9</accession>
<feature type="chain" id="PRO_5011258381" evidence="3">
    <location>
        <begin position="28"/>
        <end position="1174"/>
    </location>
</feature>
<feature type="domain" description="LTD" evidence="4">
    <location>
        <begin position="21"/>
        <end position="146"/>
    </location>
</feature>
<name>A0A240AGU9_9CORY</name>
<feature type="compositionally biased region" description="Basic and acidic residues" evidence="1">
    <location>
        <begin position="997"/>
        <end position="1024"/>
    </location>
</feature>
<feature type="compositionally biased region" description="Basic and acidic residues" evidence="1">
    <location>
        <begin position="930"/>
        <end position="943"/>
    </location>
</feature>
<dbReference type="InterPro" id="IPR005135">
    <property type="entry name" value="Endo/exonuclease/phosphatase"/>
</dbReference>
<dbReference type="NCBIfam" id="NF033681">
    <property type="entry name" value="ExeM_NucH_DNase"/>
    <property type="match status" value="1"/>
</dbReference>
<dbReference type="Gene3D" id="2.60.40.1260">
    <property type="entry name" value="Lamin Tail domain"/>
    <property type="match status" value="1"/>
</dbReference>
<sequence>MRSAHRLTTAFVIALAAGTVTVPTADAAPDGSNVVINEVYGGGGNSGATISNDFVELYNPTDADIDVTGWVLDQQSASGNSGNQTTLVGTVPAGGYFLIKGAAGSNKDNPLENADFESTFNFGGKEASAVLHDASGAQVDLVGWGGAKNSEGAPAKGTSNSTSVQRKEVGVDTDNNAADFEVAAPTPQGSGNAPVEPGEPDDPPVQPPAPGEVTPIADIQGTGVASPLEGQTVTTEGVVTAVFDEGGKNGFFLQTAGTGSAKKKAGEASDAIFVYMGRNQDFPQRGDSLQVTGKVSEYYKQTQLTLASKQKLGEALEAPKAIAIDELPAGDDAREPYEGMLVRPGTHTVTNNYSLNNTGDLGLVAGDKPLYNFTDINAPSKSGFATYEAEAAAREVHLDDGRTRNYFQTDKDTPLPYLVTSDKGVKSIRTTDQVEFQTDVVVDYSFDKWRYQPLQPITGKNTADELPITWEDSRAASIDVPGQVEGDYSIGFFNVLNYFSSLGEDEKGCKAYDDKEGNPITANRCKVRGAYTSKAFGNQQAKIVTAINTLDVDVLGLSEIENTAAVTGDVAKRDETLRNLVDALNKAAGKEQWELVASPTQLGTNEDVIRVAFIYKKDKVRPVGESKIFDDPAYTGTARQPLAQEFQTVAGEGNFVAVVNHFKSKGSVARNDEDSGDGQGNNADVRKAQSQALLDHLNKEDAWADLPTFIIGDLNSYSREDAITELEQGGFTLVHSEKDFDQASYQFGGRLGSLDHVLANTAASDLVQDAAVWNINGDESVAFEYSRHMANAQNFLGDGANPLYGYGNPFRSSDHDPIKVGFNLQDSEETGEEPGDEPGDEPTADRSIIKAEVREDGHLWVTYSDDEDNPVDLGKVTGEDGKDGADGADGKDGERGPKGDKGDAGADGKDGEQGPKGDKGEAGADGADGTDGKDGKDGSDGRGIESVSINEDGELIITYTDGKSENAGKVTGTDGKDGERGPKGDKGEAGADGADGTDGKDGKDGTAGDKGDKGEAGTDGKDGNDGAAGETGKDGAAGRGVKSFEIVDGVLVVAYTDGTVQKVGPIAGNDVAAGSDGEDGKDGADGRGVAKVEVDDEGNLVITFTDGTTQNAGQVQRPAQDGGDQGTTTSGSSTFGTVFGIIAALLAALGLGGAAAYYFMPQQVNELLKQVGLR</sequence>
<dbReference type="RefSeq" id="WP_051904939.1">
    <property type="nucleotide sequence ID" value="NZ_CP009211.1"/>
</dbReference>
<dbReference type="InterPro" id="IPR036415">
    <property type="entry name" value="Lamin_tail_dom_sf"/>
</dbReference>
<dbReference type="PANTHER" id="PTHR42834:SF1">
    <property type="entry name" value="ENDONUCLEASE_EXONUCLEASE_PHOSPHATASE FAMILY PROTEIN (AFU_ORTHOLOGUE AFUA_3G09210)"/>
    <property type="match status" value="1"/>
</dbReference>
<dbReference type="PANTHER" id="PTHR42834">
    <property type="entry name" value="ENDONUCLEASE/EXONUCLEASE/PHOSPHATASE FAMILY PROTEIN (AFU_ORTHOLOGUE AFUA_3G09210)"/>
    <property type="match status" value="1"/>
</dbReference>
<protein>
    <submittedName>
        <fullName evidence="5">Extracellular nuclease</fullName>
    </submittedName>
</protein>
<evidence type="ECO:0000256" key="1">
    <source>
        <dbReference type="SAM" id="MobiDB-lite"/>
    </source>
</evidence>
<evidence type="ECO:0000256" key="3">
    <source>
        <dbReference type="SAM" id="SignalP"/>
    </source>
</evidence>
<dbReference type="InterPro" id="IPR008160">
    <property type="entry name" value="Collagen"/>
</dbReference>
<keyword evidence="2" id="KW-1133">Transmembrane helix</keyword>
<dbReference type="CDD" id="cd10283">
    <property type="entry name" value="MnuA_DNase1-like"/>
    <property type="match status" value="1"/>
</dbReference>
<dbReference type="PROSITE" id="PS51841">
    <property type="entry name" value="LTD"/>
    <property type="match status" value="1"/>
</dbReference>
<dbReference type="SUPFAM" id="SSF56219">
    <property type="entry name" value="DNase I-like"/>
    <property type="match status" value="1"/>
</dbReference>
<evidence type="ECO:0000313" key="5">
    <source>
        <dbReference type="EMBL" id="SNV82621.1"/>
    </source>
</evidence>
<feature type="compositionally biased region" description="Basic and acidic residues" evidence="1">
    <location>
        <begin position="974"/>
        <end position="989"/>
    </location>
</feature>
<dbReference type="InterPro" id="IPR036691">
    <property type="entry name" value="Endo/exonu/phosph_ase_sf"/>
</dbReference>
<feature type="region of interest" description="Disordered" evidence="1">
    <location>
        <begin position="148"/>
        <end position="167"/>
    </location>
</feature>
<dbReference type="Pfam" id="PF00932">
    <property type="entry name" value="LTD"/>
    <property type="match status" value="1"/>
</dbReference>
<feature type="region of interest" description="Disordered" evidence="1">
    <location>
        <begin position="1109"/>
        <end position="1130"/>
    </location>
</feature>
<dbReference type="AlphaFoldDB" id="A0A240AGU9"/>
<dbReference type="CDD" id="cd04486">
    <property type="entry name" value="YhcR_OBF_like"/>
    <property type="match status" value="1"/>
</dbReference>
<keyword evidence="3" id="KW-0732">Signal</keyword>
<feature type="region of interest" description="Disordered" evidence="1">
    <location>
        <begin position="1067"/>
        <end position="1086"/>
    </location>
</feature>
<dbReference type="Pfam" id="PF01391">
    <property type="entry name" value="Collagen"/>
    <property type="match status" value="2"/>
</dbReference>
<dbReference type="EMBL" id="LT906467">
    <property type="protein sequence ID" value="SNV82621.1"/>
    <property type="molecule type" value="Genomic_DNA"/>
</dbReference>
<feature type="signal peptide" evidence="3">
    <location>
        <begin position="1"/>
        <end position="27"/>
    </location>
</feature>
<organism evidence="5 6">
    <name type="scientific">Corynebacterium imitans</name>
    <dbReference type="NCBI Taxonomy" id="156978"/>
    <lineage>
        <taxon>Bacteria</taxon>
        <taxon>Bacillati</taxon>
        <taxon>Actinomycetota</taxon>
        <taxon>Actinomycetes</taxon>
        <taxon>Mycobacteriales</taxon>
        <taxon>Corynebacteriaceae</taxon>
        <taxon>Corynebacterium</taxon>
    </lineage>
</organism>
<keyword evidence="2" id="KW-0812">Transmembrane</keyword>
<dbReference type="InterPro" id="IPR001322">
    <property type="entry name" value="Lamin_tail_dom"/>
</dbReference>
<feature type="compositionally biased region" description="Basic and acidic residues" evidence="1">
    <location>
        <begin position="877"/>
        <end position="922"/>
    </location>
</feature>
<feature type="compositionally biased region" description="Low complexity" evidence="1">
    <location>
        <begin position="1120"/>
        <end position="1130"/>
    </location>
</feature>
<keyword evidence="2" id="KW-0472">Membrane</keyword>
<dbReference type="Pfam" id="PF03372">
    <property type="entry name" value="Exo_endo_phos"/>
    <property type="match status" value="1"/>
</dbReference>
<feature type="transmembrane region" description="Helical" evidence="2">
    <location>
        <begin position="1138"/>
        <end position="1160"/>
    </location>
</feature>
<dbReference type="OrthoDB" id="1016457at2"/>
<reference evidence="5 6" key="1">
    <citation type="submission" date="2017-06" db="EMBL/GenBank/DDBJ databases">
        <authorList>
            <consortium name="Pathogen Informatics"/>
        </authorList>
    </citation>
    <scope>NUCLEOTIDE SEQUENCE [LARGE SCALE GENOMIC DNA]</scope>
    <source>
        <strain evidence="5 6">NCTC13015</strain>
    </source>
</reference>
<dbReference type="InterPro" id="IPR047971">
    <property type="entry name" value="ExeM-like"/>
</dbReference>
<dbReference type="SUPFAM" id="SSF74853">
    <property type="entry name" value="Lamin A/C globular tail domain"/>
    <property type="match status" value="1"/>
</dbReference>
<dbReference type="GO" id="GO:0003824">
    <property type="term" value="F:catalytic activity"/>
    <property type="evidence" value="ECO:0007669"/>
    <property type="project" value="InterPro"/>
</dbReference>
<dbReference type="Proteomes" id="UP000215374">
    <property type="component" value="Chromosome 1"/>
</dbReference>
<evidence type="ECO:0000313" key="6">
    <source>
        <dbReference type="Proteomes" id="UP000215374"/>
    </source>
</evidence>
<feature type="region of interest" description="Disordered" evidence="1">
    <location>
        <begin position="860"/>
        <end position="1038"/>
    </location>
</feature>
<proteinExistence type="predicted"/>
<dbReference type="Gene3D" id="3.60.10.10">
    <property type="entry name" value="Endonuclease/exonuclease/phosphatase"/>
    <property type="match status" value="1"/>
</dbReference>